<organism evidence="2 3">
    <name type="scientific">Lepraria finkii</name>
    <dbReference type="NCBI Taxonomy" id="1340010"/>
    <lineage>
        <taxon>Eukaryota</taxon>
        <taxon>Fungi</taxon>
        <taxon>Dikarya</taxon>
        <taxon>Ascomycota</taxon>
        <taxon>Pezizomycotina</taxon>
        <taxon>Lecanoromycetes</taxon>
        <taxon>OSLEUM clade</taxon>
        <taxon>Lecanoromycetidae</taxon>
        <taxon>Lecanorales</taxon>
        <taxon>Lecanorineae</taxon>
        <taxon>Stereocaulaceae</taxon>
        <taxon>Lepraria</taxon>
    </lineage>
</organism>
<dbReference type="EMBL" id="JBHFEH010000013">
    <property type="protein sequence ID" value="KAL2054970.1"/>
    <property type="molecule type" value="Genomic_DNA"/>
</dbReference>
<reference evidence="2 3" key="1">
    <citation type="submission" date="2024-09" db="EMBL/GenBank/DDBJ databases">
        <title>Rethinking Asexuality: The Enigmatic Case of Functional Sexual Genes in Lepraria (Stereocaulaceae).</title>
        <authorList>
            <person name="Doellman M."/>
            <person name="Sun Y."/>
            <person name="Barcenas-Pena A."/>
            <person name="Lumbsch H.T."/>
            <person name="Grewe F."/>
        </authorList>
    </citation>
    <scope>NUCLEOTIDE SEQUENCE [LARGE SCALE GENOMIC DNA]</scope>
    <source>
        <strain evidence="2 3">Grewe 0041</strain>
    </source>
</reference>
<accession>A0ABR4BB44</accession>
<dbReference type="Pfam" id="PF26639">
    <property type="entry name" value="Het-6_barrel"/>
    <property type="match status" value="1"/>
</dbReference>
<sequence length="208" mass="23089">MTTTGDDLPSWAPSGKARPDNEHIPKFPDAMVMFHASTRVLMLVNNNKQVTTSSVKFTFSVDNSLLSVIGRLLATFDDSCYLSGVSLSLLENWSNYQAHKKAIKVQIGTTYQIAKDYKATREKTPARIEKTRRVICSNRKQFQSTSGKTALVPKQTRCGDINVLTKGVETPFVLRPDDGRYALIGEAFAEGCMKGEKAGEKMETFVIK</sequence>
<comment type="caution">
    <text evidence="2">The sequence shown here is derived from an EMBL/GenBank/DDBJ whole genome shotgun (WGS) entry which is preliminary data.</text>
</comment>
<feature type="region of interest" description="Disordered" evidence="1">
    <location>
        <begin position="1"/>
        <end position="22"/>
    </location>
</feature>
<gene>
    <name evidence="2" type="ORF">ABVK25_004792</name>
</gene>
<dbReference type="Proteomes" id="UP001590951">
    <property type="component" value="Unassembled WGS sequence"/>
</dbReference>
<keyword evidence="3" id="KW-1185">Reference proteome</keyword>
<proteinExistence type="predicted"/>
<evidence type="ECO:0000313" key="2">
    <source>
        <dbReference type="EMBL" id="KAL2054970.1"/>
    </source>
</evidence>
<protein>
    <submittedName>
        <fullName evidence="2">Uncharacterized protein</fullName>
    </submittedName>
</protein>
<evidence type="ECO:0000313" key="3">
    <source>
        <dbReference type="Proteomes" id="UP001590951"/>
    </source>
</evidence>
<evidence type="ECO:0000256" key="1">
    <source>
        <dbReference type="SAM" id="MobiDB-lite"/>
    </source>
</evidence>
<name>A0ABR4BB44_9LECA</name>